<evidence type="ECO:0000313" key="1">
    <source>
        <dbReference type="EMBL" id="DAE11655.1"/>
    </source>
</evidence>
<protein>
    <submittedName>
        <fullName evidence="1">Uncharacterized protein</fullName>
    </submittedName>
</protein>
<sequence>MSDLTIMVFMELMANQTFLPIVNRRYMIRQALA</sequence>
<organism evidence="1">
    <name type="scientific">Siphoviridae sp. ct2vX3</name>
    <dbReference type="NCBI Taxonomy" id="2825318"/>
    <lineage>
        <taxon>Viruses</taxon>
        <taxon>Duplodnaviria</taxon>
        <taxon>Heunggongvirae</taxon>
        <taxon>Uroviricota</taxon>
        <taxon>Caudoviricetes</taxon>
    </lineage>
</organism>
<name>A0A8S5PXB8_9CAUD</name>
<dbReference type="EMBL" id="BK015535">
    <property type="protein sequence ID" value="DAE11655.1"/>
    <property type="molecule type" value="Genomic_DNA"/>
</dbReference>
<reference evidence="1" key="1">
    <citation type="journal article" date="2021" name="Proc. Natl. Acad. Sci. U.S.A.">
        <title>A Catalog of Tens of Thousands of Viruses from Human Metagenomes Reveals Hidden Associations with Chronic Diseases.</title>
        <authorList>
            <person name="Tisza M.J."/>
            <person name="Buck C.B."/>
        </authorList>
    </citation>
    <scope>NUCLEOTIDE SEQUENCE</scope>
    <source>
        <strain evidence="1">Ct2vX3</strain>
    </source>
</reference>
<accession>A0A8S5PXB8</accession>
<proteinExistence type="predicted"/>